<dbReference type="PANTHER" id="PTHR32487:SF8">
    <property type="entry name" value="NAD-DEPENDENT EPIMERASE_DEHYDRATASE DOMAIN-CONTAINING PROTEIN"/>
    <property type="match status" value="1"/>
</dbReference>
<evidence type="ECO:0000313" key="2">
    <source>
        <dbReference type="EMBL" id="KEF56738.1"/>
    </source>
</evidence>
<dbReference type="Proteomes" id="UP000027920">
    <property type="component" value="Unassembled WGS sequence"/>
</dbReference>
<organism evidence="2 3">
    <name type="scientific">Exophiala aquamarina CBS 119918</name>
    <dbReference type="NCBI Taxonomy" id="1182545"/>
    <lineage>
        <taxon>Eukaryota</taxon>
        <taxon>Fungi</taxon>
        <taxon>Dikarya</taxon>
        <taxon>Ascomycota</taxon>
        <taxon>Pezizomycotina</taxon>
        <taxon>Eurotiomycetes</taxon>
        <taxon>Chaetothyriomycetidae</taxon>
        <taxon>Chaetothyriales</taxon>
        <taxon>Herpotrichiellaceae</taxon>
        <taxon>Exophiala</taxon>
    </lineage>
</organism>
<dbReference type="SUPFAM" id="SSF51735">
    <property type="entry name" value="NAD(P)-binding Rossmann-fold domains"/>
    <property type="match status" value="1"/>
</dbReference>
<dbReference type="HOGENOM" id="CLU_030125_2_0_1"/>
<dbReference type="Pfam" id="PF22917">
    <property type="entry name" value="PRISE"/>
    <property type="match status" value="1"/>
</dbReference>
<gene>
    <name evidence="2" type="ORF">A1O9_06928</name>
</gene>
<dbReference type="CDD" id="cd08948">
    <property type="entry name" value="5beta-POR_like_SDR_a"/>
    <property type="match status" value="1"/>
</dbReference>
<evidence type="ECO:0000259" key="1">
    <source>
        <dbReference type="Pfam" id="PF22917"/>
    </source>
</evidence>
<keyword evidence="3" id="KW-1185">Reference proteome</keyword>
<dbReference type="OrthoDB" id="1731983at2759"/>
<feature type="domain" description="PRISE-like Rossmann-fold" evidence="1">
    <location>
        <begin position="9"/>
        <end position="392"/>
    </location>
</feature>
<dbReference type="VEuPathDB" id="FungiDB:A1O9_06928"/>
<dbReference type="InterPro" id="IPR036291">
    <property type="entry name" value="NAD(P)-bd_dom_sf"/>
</dbReference>
<reference evidence="2 3" key="1">
    <citation type="submission" date="2013-03" db="EMBL/GenBank/DDBJ databases">
        <title>The Genome Sequence of Exophiala aquamarina CBS 119918.</title>
        <authorList>
            <consortium name="The Broad Institute Genomics Platform"/>
            <person name="Cuomo C."/>
            <person name="de Hoog S."/>
            <person name="Gorbushina A."/>
            <person name="Walker B."/>
            <person name="Young S.K."/>
            <person name="Zeng Q."/>
            <person name="Gargeya S."/>
            <person name="Fitzgerald M."/>
            <person name="Haas B."/>
            <person name="Abouelleil A."/>
            <person name="Allen A.W."/>
            <person name="Alvarado L."/>
            <person name="Arachchi H.M."/>
            <person name="Berlin A.M."/>
            <person name="Chapman S.B."/>
            <person name="Gainer-Dewar J."/>
            <person name="Goldberg J."/>
            <person name="Griggs A."/>
            <person name="Gujja S."/>
            <person name="Hansen M."/>
            <person name="Howarth C."/>
            <person name="Imamovic A."/>
            <person name="Ireland A."/>
            <person name="Larimer J."/>
            <person name="McCowan C."/>
            <person name="Murphy C."/>
            <person name="Pearson M."/>
            <person name="Poon T.W."/>
            <person name="Priest M."/>
            <person name="Roberts A."/>
            <person name="Saif S."/>
            <person name="Shea T."/>
            <person name="Sisk P."/>
            <person name="Sykes S."/>
            <person name="Wortman J."/>
            <person name="Nusbaum C."/>
            <person name="Birren B."/>
        </authorList>
    </citation>
    <scope>NUCLEOTIDE SEQUENCE [LARGE SCALE GENOMIC DNA]</scope>
    <source>
        <strain evidence="2 3">CBS 119918</strain>
    </source>
</reference>
<dbReference type="Gene3D" id="3.40.50.720">
    <property type="entry name" value="NAD(P)-binding Rossmann-like Domain"/>
    <property type="match status" value="1"/>
</dbReference>
<proteinExistence type="predicted"/>
<name>A0A072PBU7_9EURO</name>
<dbReference type="EMBL" id="AMGV01000005">
    <property type="protein sequence ID" value="KEF56738.1"/>
    <property type="molecule type" value="Genomic_DNA"/>
</dbReference>
<evidence type="ECO:0000313" key="3">
    <source>
        <dbReference type="Proteomes" id="UP000027920"/>
    </source>
</evidence>
<dbReference type="PANTHER" id="PTHR32487">
    <property type="entry name" value="3-OXO-DELTA(4,5)-STEROID 5-BETA-REDUCTASE"/>
    <property type="match status" value="1"/>
</dbReference>
<dbReference type="RefSeq" id="XP_013259328.1">
    <property type="nucleotide sequence ID" value="XM_013403874.1"/>
</dbReference>
<dbReference type="AlphaFoldDB" id="A0A072PBU7"/>
<comment type="caution">
    <text evidence="2">The sequence shown here is derived from an EMBL/GenBank/DDBJ whole genome shotgun (WGS) entry which is preliminary data.</text>
</comment>
<accession>A0A072PBU7</accession>
<protein>
    <recommendedName>
        <fullName evidence="1">PRISE-like Rossmann-fold domain-containing protein</fullName>
    </recommendedName>
</protein>
<dbReference type="GeneID" id="25281842"/>
<dbReference type="InterPro" id="IPR055222">
    <property type="entry name" value="PRISE-like_Rossmann-fold"/>
</dbReference>
<sequence length="394" mass="44645">MAINTGRHALIMGASGISGWAIVNQLLRGYPQKGIFSKVTAVTNRPLARQETLWPEDESLRLVSGLDLSAGSQQELQNAMKMKIKDIDEVTDIYFYAYRHSSDPNVESTVNTQMLERTITAIDELSKRLAFVVLPSGTKAYGVHLGKEKFPFAKELPLEETLPRIPEPYASQMFYYYLLDRLKSLSQGRKWTWCDIRPDVIPGFVPNSNTYCLAQTLAVYLSLYAKVEGRGQKCPFPGSWEAWNTLSNDSSQDMVAKFSIWASLNPNKTGGESFNVADYDSPASWSERWPVICEWFGLIGTPPVEGSTQPFYYLKSHLSAWIKLVNEHGLKRNLIQDELSPGKGHYQQHIMSELCFNRTLNLGKARRAGFHEVSDLRKTWWTAFDRLRESKGIA</sequence>
<dbReference type="STRING" id="1182545.A0A072PBU7"/>